<evidence type="ECO:0000313" key="3">
    <source>
        <dbReference type="EMBL" id="MCA9386440.1"/>
    </source>
</evidence>
<evidence type="ECO:0000256" key="1">
    <source>
        <dbReference type="SAM" id="Phobius"/>
    </source>
</evidence>
<reference evidence="3" key="1">
    <citation type="submission" date="2020-04" db="EMBL/GenBank/DDBJ databases">
        <authorList>
            <person name="Zhang T."/>
        </authorList>
    </citation>
    <scope>NUCLEOTIDE SEQUENCE</scope>
    <source>
        <strain evidence="3">HKST-UBA09</strain>
    </source>
</reference>
<dbReference type="SMART" id="SM00460">
    <property type="entry name" value="TGc"/>
    <property type="match status" value="1"/>
</dbReference>
<sequence length="607" mass="68648">MQFKKIIKTIFGFSIFLLFGVASLGRVNAAIAEKIHNRTFTLQDDYILVNESKKVTVTQYGYQVPQGSLEGFTIFNPVEGDPEAEEKLQRTIESIEVKDDSGNILEYELEQNESNNFVVKVPHPRNIATNQTSEIFLTYKSYGLVIQTGAVRDIYIPGYPSDYVFEDNRVLEKIYTRLVISKTYPRINFSSPKQNVTEDGENRIIEISQDNLVGNSVWIQLGTKQYFTFEINQIIPKTNTVPFAINTFSLPIPRDVQSGPITQAVYYEEISPKPYSIYEDKDGNLIAQFKASASQEEHIYIKGYAELEQDPDFDLTNAGKVSDISEDYDRYLLAGNYWEVTDSTIEQTASQISDSEDIYQIIQDTYDFVTDRIDYSFVKKYGLNERKGALATLNGGAAVCMEYSDLFITLLRAQGIPARAAFGYGYGAADYESRSENRINHQWAEVYMPALDTWINVDTTWGDFGSNLIGGDLNHFYSHVASIDPETPSTSELSYFGTLESIPERDMKINIVQNIPENSNGKSQKKLIQENKKPSGIDSITYLIGQQSRILNNGINSFTQDHLGLNISNISFLAKLLLCCCIPSLLVMVVFIKKFNHGKKRKVEILN</sequence>
<dbReference type="PANTHER" id="PTHR33490">
    <property type="entry name" value="BLR5614 PROTEIN-RELATED"/>
    <property type="match status" value="1"/>
</dbReference>
<dbReference type="EMBL" id="JAGQLF010000002">
    <property type="protein sequence ID" value="MCA9386440.1"/>
    <property type="molecule type" value="Genomic_DNA"/>
</dbReference>
<dbReference type="AlphaFoldDB" id="A0A955RL80"/>
<dbReference type="PANTHER" id="PTHR33490:SF6">
    <property type="entry name" value="SLL1049 PROTEIN"/>
    <property type="match status" value="1"/>
</dbReference>
<feature type="transmembrane region" description="Helical" evidence="1">
    <location>
        <begin position="572"/>
        <end position="592"/>
    </location>
</feature>
<dbReference type="Proteomes" id="UP000714915">
    <property type="component" value="Unassembled WGS sequence"/>
</dbReference>
<evidence type="ECO:0000259" key="2">
    <source>
        <dbReference type="SMART" id="SM00460"/>
    </source>
</evidence>
<proteinExistence type="predicted"/>
<organism evidence="3 4">
    <name type="scientific">Candidatus Dojkabacteria bacterium</name>
    <dbReference type="NCBI Taxonomy" id="2099670"/>
    <lineage>
        <taxon>Bacteria</taxon>
        <taxon>Candidatus Dojkabacteria</taxon>
    </lineage>
</organism>
<dbReference type="InterPro" id="IPR002931">
    <property type="entry name" value="Transglutaminase-like"/>
</dbReference>
<accession>A0A955RL80</accession>
<name>A0A955RL80_9BACT</name>
<feature type="domain" description="Transglutaminase-like" evidence="2">
    <location>
        <begin position="392"/>
        <end position="461"/>
    </location>
</feature>
<dbReference type="SUPFAM" id="SSF54001">
    <property type="entry name" value="Cysteine proteinases"/>
    <property type="match status" value="1"/>
</dbReference>
<reference evidence="3" key="2">
    <citation type="journal article" date="2021" name="Microbiome">
        <title>Successional dynamics and alternative stable states in a saline activated sludge microbial community over 9 years.</title>
        <authorList>
            <person name="Wang Y."/>
            <person name="Ye J."/>
            <person name="Ju F."/>
            <person name="Liu L."/>
            <person name="Boyd J.A."/>
            <person name="Deng Y."/>
            <person name="Parks D.H."/>
            <person name="Jiang X."/>
            <person name="Yin X."/>
            <person name="Woodcroft B.J."/>
            <person name="Tyson G.W."/>
            <person name="Hugenholtz P."/>
            <person name="Polz M.F."/>
            <person name="Zhang T."/>
        </authorList>
    </citation>
    <scope>NUCLEOTIDE SEQUENCE</scope>
    <source>
        <strain evidence="3">HKST-UBA09</strain>
    </source>
</reference>
<keyword evidence="1" id="KW-1133">Transmembrane helix</keyword>
<dbReference type="Pfam" id="PF01841">
    <property type="entry name" value="Transglut_core"/>
    <property type="match status" value="1"/>
</dbReference>
<comment type="caution">
    <text evidence="3">The sequence shown here is derived from an EMBL/GenBank/DDBJ whole genome shotgun (WGS) entry which is preliminary data.</text>
</comment>
<keyword evidence="1" id="KW-0472">Membrane</keyword>
<dbReference type="Gene3D" id="3.10.620.30">
    <property type="match status" value="1"/>
</dbReference>
<dbReference type="InterPro" id="IPR038765">
    <property type="entry name" value="Papain-like_cys_pep_sf"/>
</dbReference>
<keyword evidence="1" id="KW-0812">Transmembrane</keyword>
<evidence type="ECO:0000313" key="4">
    <source>
        <dbReference type="Proteomes" id="UP000714915"/>
    </source>
</evidence>
<protein>
    <submittedName>
        <fullName evidence="3">Transglutaminase domain-containing protein</fullName>
    </submittedName>
</protein>
<gene>
    <name evidence="3" type="ORF">KC669_00230</name>
</gene>